<dbReference type="GO" id="GO:0072583">
    <property type="term" value="P:clathrin-dependent endocytosis"/>
    <property type="evidence" value="ECO:0007669"/>
    <property type="project" value="TreeGrafter"/>
</dbReference>
<evidence type="ECO:0000313" key="3">
    <source>
        <dbReference type="Proteomes" id="UP001189624"/>
    </source>
</evidence>
<dbReference type="PANTHER" id="PTHR23172:SF69">
    <property type="entry name" value="CHAPERONE DNAJ-DOMAIN SUPERFAMILY PROTEIN"/>
    <property type="match status" value="1"/>
</dbReference>
<dbReference type="Proteomes" id="UP001189624">
    <property type="component" value="Chromosome 3"/>
</dbReference>
<feature type="region of interest" description="Disordered" evidence="1">
    <location>
        <begin position="115"/>
        <end position="145"/>
    </location>
</feature>
<dbReference type="Gramene" id="rna-AYBTSS11_LOCUS7054">
    <property type="protein sequence ID" value="CAJ1935695.1"/>
    <property type="gene ID" value="gene-AYBTSS11_LOCUS7054"/>
</dbReference>
<reference evidence="2" key="1">
    <citation type="submission" date="2023-10" db="EMBL/GenBank/DDBJ databases">
        <authorList>
            <person name="Domelevo Entfellner J.-B."/>
        </authorList>
    </citation>
    <scope>NUCLEOTIDE SEQUENCE</scope>
</reference>
<protein>
    <submittedName>
        <fullName evidence="2">Uncharacterized protein</fullName>
    </submittedName>
</protein>
<sequence length="470" mass="52926">MDESQKVGISLIRGFPRRRSVEDRLSSRRRRSVFSSGVNSEAVNVDDFADVFGGPPRTLLAHKFSRCGSFYEEIFRAPEIRCPAAKSGRCLPVFRIPAKNEGFYSDIFGSDDERKSRERSRSLSKENSSSALSSEELSPRGPANGEDVALSGFASKLRPINVPWRWNTSTVMPAAEEHPSKHGVPLFACNSQLFEFQHQDDNEFKNFRSSPFGSSRRVSSPETVSFDSNSYQSIKVFTDDWELNSPFSVVSSSLNHEPEAKIFVHEHVLSEQIIEGDEDEDEDEDDEVMSSYVIELNSNLTREECGASAIDEAIAWAKEKFQSRSSDEESNARNDGNEQTVGRQGRSDASEYYHDDEIGVVHAQEKKQTETDKLDRDIRLWSCGKQTDIRLLLSTLDRILSLESGWCAIPLVSLLESSQVKKAYQKARLCLHPDKLQQRGATSLQKYVAEKAFSILQDAWAAFISEDVSF</sequence>
<dbReference type="GO" id="GO:0030276">
    <property type="term" value="F:clathrin binding"/>
    <property type="evidence" value="ECO:0007669"/>
    <property type="project" value="TreeGrafter"/>
</dbReference>
<dbReference type="PANTHER" id="PTHR23172">
    <property type="entry name" value="AUXILIN/CYCLIN G-ASSOCIATED KINASE-RELATED"/>
    <property type="match status" value="1"/>
</dbReference>
<name>A0AA86RZ25_9FABA</name>
<organism evidence="2 3">
    <name type="scientific">Sphenostylis stenocarpa</name>
    <dbReference type="NCBI Taxonomy" id="92480"/>
    <lineage>
        <taxon>Eukaryota</taxon>
        <taxon>Viridiplantae</taxon>
        <taxon>Streptophyta</taxon>
        <taxon>Embryophyta</taxon>
        <taxon>Tracheophyta</taxon>
        <taxon>Spermatophyta</taxon>
        <taxon>Magnoliopsida</taxon>
        <taxon>eudicotyledons</taxon>
        <taxon>Gunneridae</taxon>
        <taxon>Pentapetalae</taxon>
        <taxon>rosids</taxon>
        <taxon>fabids</taxon>
        <taxon>Fabales</taxon>
        <taxon>Fabaceae</taxon>
        <taxon>Papilionoideae</taxon>
        <taxon>50 kb inversion clade</taxon>
        <taxon>NPAAA clade</taxon>
        <taxon>indigoferoid/millettioid clade</taxon>
        <taxon>Phaseoleae</taxon>
        <taxon>Sphenostylis</taxon>
    </lineage>
</organism>
<feature type="compositionally biased region" description="Low complexity" evidence="1">
    <location>
        <begin position="125"/>
        <end position="140"/>
    </location>
</feature>
<dbReference type="EMBL" id="OY731400">
    <property type="protein sequence ID" value="CAJ1935695.1"/>
    <property type="molecule type" value="Genomic_DNA"/>
</dbReference>
<dbReference type="GO" id="GO:0031982">
    <property type="term" value="C:vesicle"/>
    <property type="evidence" value="ECO:0007669"/>
    <property type="project" value="TreeGrafter"/>
</dbReference>
<evidence type="ECO:0000256" key="1">
    <source>
        <dbReference type="SAM" id="MobiDB-lite"/>
    </source>
</evidence>
<feature type="compositionally biased region" description="Basic and acidic residues" evidence="1">
    <location>
        <begin position="115"/>
        <end position="124"/>
    </location>
</feature>
<evidence type="ECO:0000313" key="2">
    <source>
        <dbReference type="EMBL" id="CAJ1935695.1"/>
    </source>
</evidence>
<proteinExistence type="predicted"/>
<gene>
    <name evidence="2" type="ORF">AYBTSS11_LOCUS7054</name>
</gene>
<dbReference type="AlphaFoldDB" id="A0AA86RZ25"/>
<keyword evidence="3" id="KW-1185">Reference proteome</keyword>
<accession>A0AA86RZ25</accession>
<dbReference type="SUPFAM" id="SSF46565">
    <property type="entry name" value="Chaperone J-domain"/>
    <property type="match status" value="1"/>
</dbReference>
<dbReference type="FunFam" id="1.10.287.110:FF:000043">
    <property type="entry name" value="J-domain protein required for chloroplast accumulation response 1"/>
    <property type="match status" value="1"/>
</dbReference>
<feature type="compositionally biased region" description="Basic and acidic residues" evidence="1">
    <location>
        <begin position="321"/>
        <end position="336"/>
    </location>
</feature>
<dbReference type="InterPro" id="IPR036869">
    <property type="entry name" value="J_dom_sf"/>
</dbReference>
<dbReference type="Gene3D" id="1.10.287.110">
    <property type="entry name" value="DnaJ domain"/>
    <property type="match status" value="1"/>
</dbReference>
<feature type="region of interest" description="Disordered" evidence="1">
    <location>
        <begin position="321"/>
        <end position="348"/>
    </location>
</feature>
<dbReference type="InterPro" id="IPR001623">
    <property type="entry name" value="DnaJ_domain"/>
</dbReference>
<dbReference type="GO" id="GO:0072318">
    <property type="term" value="P:clathrin coat disassembly"/>
    <property type="evidence" value="ECO:0007669"/>
    <property type="project" value="TreeGrafter"/>
</dbReference>
<dbReference type="CDD" id="cd06257">
    <property type="entry name" value="DnaJ"/>
    <property type="match status" value="1"/>
</dbReference>
<dbReference type="GO" id="GO:0005737">
    <property type="term" value="C:cytoplasm"/>
    <property type="evidence" value="ECO:0007669"/>
    <property type="project" value="TreeGrafter"/>
</dbReference>